<proteinExistence type="predicted"/>
<evidence type="ECO:0000313" key="2">
    <source>
        <dbReference type="Proteomes" id="UP000230447"/>
    </source>
</evidence>
<dbReference type="Proteomes" id="UP000230447">
    <property type="component" value="Unassembled WGS sequence"/>
</dbReference>
<feature type="non-terminal residue" evidence="1">
    <location>
        <position position="1"/>
    </location>
</feature>
<evidence type="ECO:0000313" key="1">
    <source>
        <dbReference type="EMBL" id="PIP31429.1"/>
    </source>
</evidence>
<comment type="caution">
    <text evidence="1">The sequence shown here is derived from an EMBL/GenBank/DDBJ whole genome shotgun (WGS) entry which is preliminary data.</text>
</comment>
<gene>
    <name evidence="1" type="ORF">COX24_03625</name>
</gene>
<reference evidence="1 2" key="1">
    <citation type="submission" date="2017-09" db="EMBL/GenBank/DDBJ databases">
        <title>Depth-based differentiation of microbial function through sediment-hosted aquifers and enrichment of novel symbionts in the deep terrestrial subsurface.</title>
        <authorList>
            <person name="Probst A.J."/>
            <person name="Ladd B."/>
            <person name="Jarett J.K."/>
            <person name="Geller-Mcgrath D.E."/>
            <person name="Sieber C.M."/>
            <person name="Emerson J.B."/>
            <person name="Anantharaman K."/>
            <person name="Thomas B.C."/>
            <person name="Malmstrom R."/>
            <person name="Stieglmeier M."/>
            <person name="Klingl A."/>
            <person name="Woyke T."/>
            <person name="Ryan C.M."/>
            <person name="Banfield J.F."/>
        </authorList>
    </citation>
    <scope>NUCLEOTIDE SEQUENCE [LARGE SCALE GENOMIC DNA]</scope>
    <source>
        <strain evidence="1">CG23_combo_of_CG06-09_8_20_14_all_37_87_8</strain>
    </source>
</reference>
<protein>
    <submittedName>
        <fullName evidence="1">Uncharacterized protein</fullName>
    </submittedName>
</protein>
<sequence length="124" mass="14464">DIKEIRRDSATKEDLQKFQDNTLEVFATKEDLQKFQDNALEVFATKEDLQAFATQAELFSFQDKTLTSLDSILQKLDILMVEKEVGYFQKKKERKLWAIMISAMKESNILTAKHLKAIQELEVF</sequence>
<dbReference type="AlphaFoldDB" id="A0A2G9ZE23"/>
<accession>A0A2G9ZE23</accession>
<organism evidence="1 2">
    <name type="scientific">bacterium (Candidatus Gribaldobacteria) CG23_combo_of_CG06-09_8_20_14_all_37_87_8</name>
    <dbReference type="NCBI Taxonomy" id="2014278"/>
    <lineage>
        <taxon>Bacteria</taxon>
        <taxon>Candidatus Gribaldobacteria</taxon>
    </lineage>
</organism>
<name>A0A2G9ZE23_9BACT</name>
<dbReference type="EMBL" id="PCSB01000076">
    <property type="protein sequence ID" value="PIP31429.1"/>
    <property type="molecule type" value="Genomic_DNA"/>
</dbReference>